<feature type="transmembrane region" description="Helical" evidence="2">
    <location>
        <begin position="946"/>
        <end position="966"/>
    </location>
</feature>
<feature type="transmembrane region" description="Helical" evidence="2">
    <location>
        <begin position="885"/>
        <end position="902"/>
    </location>
</feature>
<dbReference type="Proteomes" id="UP000242875">
    <property type="component" value="Unassembled WGS sequence"/>
</dbReference>
<organism evidence="3 4">
    <name type="scientific">Bifiguratus adelaidae</name>
    <dbReference type="NCBI Taxonomy" id="1938954"/>
    <lineage>
        <taxon>Eukaryota</taxon>
        <taxon>Fungi</taxon>
        <taxon>Fungi incertae sedis</taxon>
        <taxon>Mucoromycota</taxon>
        <taxon>Mucoromycotina</taxon>
        <taxon>Endogonomycetes</taxon>
        <taxon>Endogonales</taxon>
        <taxon>Endogonales incertae sedis</taxon>
        <taxon>Bifiguratus</taxon>
    </lineage>
</organism>
<protein>
    <submittedName>
        <fullName evidence="3">Uncharacterized protein</fullName>
    </submittedName>
</protein>
<proteinExistence type="predicted"/>
<feature type="compositionally biased region" description="Low complexity" evidence="1">
    <location>
        <begin position="553"/>
        <end position="565"/>
    </location>
</feature>
<reference evidence="3 4" key="1">
    <citation type="journal article" date="2017" name="Mycologia">
        <title>Bifiguratus adelaidae, gen. et sp. nov., a new member of Mucoromycotina in endophytic and soil-dwelling habitats.</title>
        <authorList>
            <person name="Torres-Cruz T.J."/>
            <person name="Billingsley Tobias T.L."/>
            <person name="Almatruk M."/>
            <person name="Hesse C."/>
            <person name="Kuske C.R."/>
            <person name="Desiro A."/>
            <person name="Benucci G.M."/>
            <person name="Bonito G."/>
            <person name="Stajich J.E."/>
            <person name="Dunlap C."/>
            <person name="Arnold A.E."/>
            <person name="Porras-Alfaro A."/>
        </authorList>
    </citation>
    <scope>NUCLEOTIDE SEQUENCE [LARGE SCALE GENOMIC DNA]</scope>
    <source>
        <strain evidence="3 4">AZ0501</strain>
    </source>
</reference>
<sequence length="1018" mass="116355">MSEEHCNPPGTEVAILLDEIGEHGRKPSEIPRPYCQDDPHEAVEYVWWNDTQTTVIYCAVIDGCVYTFLSSLGTKFDETHLISAIDLQLSATHDADESPVLYFAATCTDDNNMVAVAISVNIGWMEWQPEIHLYELRDGRYEPYDDAKSLEEAFDGFQVRNLLIEGSKLYITGFLTQLPDLEIVAYDIPQSKTGPTNALRTCLPDFRGCFADDEFPSVRLPAITTKNYFSTKDISLHRFYRSMQPCAIWRSDQVLVLFALATGRVIFTAPIAEDFEVLWTDRWHILLRQEHLDDGWNCQLLSVETGCLISSFKVPQSRFGSTGYCKCFVISDANDALLGKVLFMGKHSCSIWDMATGTEILTSNDLDNSDARFLRHTSKGCLLQNLFVQPDFNLKAETLNLQMFRLMISLYHILHGPVIAHGIQATQDKLNTLSLFYEPERGSKRFLVLKQVYVRSFEAGMLFAVAPNSLFIAWDTAKAKRNGSNSEDDYISWTFRAEAKIEGFTLEFRRSNPRYIQGSIELQGGRKISIPYANYLSQDLCVATPLQFSTYGDDQSSRSTSQDQQLNDRDDYGYFPTGSTDLLGYNTLLRLSFLESARLRGSHATEIYLNLDLMLPNRHNYLLAPEVGVIREALIREDRKFLHQYIRLCASTPIGYVFGCTIANDIAGLVRLLPELALIYSDIVALVLSTLRLSPTERESCQFYLASDYCVRSQELFKTRNPLFCFSVDMPSDPNPGDKSSVRNWIAGVLEHFVTRKNLCEPYVIPLHGICQYPPLGDPDVVDDWELHERTGFGRRFSTLIQRTTRFWVLTDDERSTYIKLVMLDDDILLKAKVFDSLYFEALNAFKWDTFAAWRYYFILVVHLIFYILLWVLGSLHVSMQTGFLIFDFSFIIAFTFVFLVQEARQFCAEGTRYVSFYNIIDLSTYSLALSVAVQGLQRDSADGQNSINTSVYSFAVLCSWIQFLLQLRSIRWLWMALLIDSIYRIVASLVGFWIVLAFTTFAFAYALWTQLLTREPR</sequence>
<feature type="transmembrane region" description="Helical" evidence="2">
    <location>
        <begin position="986"/>
        <end position="1009"/>
    </location>
</feature>
<feature type="transmembrane region" description="Helical" evidence="2">
    <location>
        <begin position="914"/>
        <end position="934"/>
    </location>
</feature>
<keyword evidence="4" id="KW-1185">Reference proteome</keyword>
<evidence type="ECO:0000313" key="4">
    <source>
        <dbReference type="Proteomes" id="UP000242875"/>
    </source>
</evidence>
<accession>A0A261Y7D9</accession>
<gene>
    <name evidence="3" type="ORF">BZG36_00475</name>
</gene>
<feature type="transmembrane region" description="Helical" evidence="2">
    <location>
        <begin position="854"/>
        <end position="873"/>
    </location>
</feature>
<name>A0A261Y7D9_9FUNG</name>
<keyword evidence="2" id="KW-0472">Membrane</keyword>
<keyword evidence="2" id="KW-1133">Transmembrane helix</keyword>
<dbReference type="AlphaFoldDB" id="A0A261Y7D9"/>
<comment type="caution">
    <text evidence="3">The sequence shown here is derived from an EMBL/GenBank/DDBJ whole genome shotgun (WGS) entry which is preliminary data.</text>
</comment>
<evidence type="ECO:0000313" key="3">
    <source>
        <dbReference type="EMBL" id="OZJ06517.1"/>
    </source>
</evidence>
<evidence type="ECO:0000256" key="2">
    <source>
        <dbReference type="SAM" id="Phobius"/>
    </source>
</evidence>
<feature type="region of interest" description="Disordered" evidence="1">
    <location>
        <begin position="551"/>
        <end position="570"/>
    </location>
</feature>
<evidence type="ECO:0000256" key="1">
    <source>
        <dbReference type="SAM" id="MobiDB-lite"/>
    </source>
</evidence>
<dbReference type="EMBL" id="MVBO01000003">
    <property type="protein sequence ID" value="OZJ06517.1"/>
    <property type="molecule type" value="Genomic_DNA"/>
</dbReference>
<keyword evidence="2" id="KW-0812">Transmembrane</keyword>
<dbReference type="OrthoDB" id="2377581at2759"/>